<dbReference type="EMBL" id="CP114014">
    <property type="protein sequence ID" value="XAY05417.1"/>
    <property type="molecule type" value="Genomic_DNA"/>
</dbReference>
<dbReference type="AlphaFoldDB" id="A0AAU7AUQ9"/>
<gene>
    <name evidence="1" type="ORF">DSM112329_02267</name>
</gene>
<dbReference type="KEGG" id="parq:DSM112329_02267"/>
<name>A0AAU7AUQ9_9ACTN</name>
<proteinExistence type="predicted"/>
<accession>A0AAU7AUQ9</accession>
<dbReference type="RefSeq" id="WP_354701925.1">
    <property type="nucleotide sequence ID" value="NZ_CP114014.1"/>
</dbReference>
<evidence type="ECO:0000313" key="1">
    <source>
        <dbReference type="EMBL" id="XAY05417.1"/>
    </source>
</evidence>
<protein>
    <submittedName>
        <fullName evidence="1">Uncharacterized protein</fullName>
    </submittedName>
</protein>
<organism evidence="1">
    <name type="scientific">Paraconexibacter sp. AEG42_29</name>
    <dbReference type="NCBI Taxonomy" id="2997339"/>
    <lineage>
        <taxon>Bacteria</taxon>
        <taxon>Bacillati</taxon>
        <taxon>Actinomycetota</taxon>
        <taxon>Thermoleophilia</taxon>
        <taxon>Solirubrobacterales</taxon>
        <taxon>Paraconexibacteraceae</taxon>
        <taxon>Paraconexibacter</taxon>
    </lineage>
</organism>
<sequence length="77" mass="8392">MKPGHGEIVLAEGDVDVPADEQLLIDEFRAQLDAGMWAAVPQTSKAGRREARMVQAFDEIPRDAERVIFFPRAAGGA</sequence>
<reference evidence="1" key="1">
    <citation type="submission" date="2022-12" db="EMBL/GenBank/DDBJ databases">
        <title>Paraconexibacter alkalitolerans sp. nov. and Baekduia alba sp. nov., isolated from soil and emended description of the genera Paraconexibacter (Chun et al., 2020) and Baekduia (An et al., 2020).</title>
        <authorList>
            <person name="Vieira S."/>
            <person name="Huber K.J."/>
            <person name="Geppert A."/>
            <person name="Wolf J."/>
            <person name="Neumann-Schaal M."/>
            <person name="Muesken M."/>
            <person name="Overmann J."/>
        </authorList>
    </citation>
    <scope>NUCLEOTIDE SEQUENCE</scope>
    <source>
        <strain evidence="1">AEG42_29</strain>
    </source>
</reference>